<gene>
    <name evidence="2" type="primary">ephG</name>
    <name evidence="2" type="ORF">MMOR_40580</name>
</gene>
<protein>
    <submittedName>
        <fullName evidence="2">Epoxide hydrolase EphG</fullName>
    </submittedName>
</protein>
<reference evidence="2 3" key="1">
    <citation type="journal article" date="2019" name="Emerg. Microbes Infect.">
        <title>Comprehensive subspecies identification of 175 nontuberculous mycobacteria species based on 7547 genomic profiles.</title>
        <authorList>
            <person name="Matsumoto Y."/>
            <person name="Kinjo T."/>
            <person name="Motooka D."/>
            <person name="Nabeya D."/>
            <person name="Jung N."/>
            <person name="Uechi K."/>
            <person name="Horii T."/>
            <person name="Iida T."/>
            <person name="Fujita J."/>
            <person name="Nakamura S."/>
        </authorList>
    </citation>
    <scope>NUCLEOTIDE SEQUENCE [LARGE SCALE GENOMIC DNA]</scope>
    <source>
        <strain evidence="2 3">JCM 6375</strain>
    </source>
</reference>
<evidence type="ECO:0000259" key="1">
    <source>
        <dbReference type="Pfam" id="PF07858"/>
    </source>
</evidence>
<evidence type="ECO:0000313" key="3">
    <source>
        <dbReference type="Proteomes" id="UP000466681"/>
    </source>
</evidence>
<dbReference type="SUPFAM" id="SSF54427">
    <property type="entry name" value="NTF2-like"/>
    <property type="match status" value="1"/>
</dbReference>
<dbReference type="InterPro" id="IPR013100">
    <property type="entry name" value="LEH"/>
</dbReference>
<dbReference type="InterPro" id="IPR032710">
    <property type="entry name" value="NTF2-like_dom_sf"/>
</dbReference>
<organism evidence="2 3">
    <name type="scientific">Mycolicibacterium moriokaense</name>
    <dbReference type="NCBI Taxonomy" id="39691"/>
    <lineage>
        <taxon>Bacteria</taxon>
        <taxon>Bacillati</taxon>
        <taxon>Actinomycetota</taxon>
        <taxon>Actinomycetes</taxon>
        <taxon>Mycobacteriales</taxon>
        <taxon>Mycobacteriaceae</taxon>
        <taxon>Mycolicibacterium</taxon>
    </lineage>
</organism>
<dbReference type="Gene3D" id="3.10.450.50">
    <property type="match status" value="1"/>
</dbReference>
<dbReference type="AlphaFoldDB" id="A0AAD1M6Q7"/>
<dbReference type="EMBL" id="AP022560">
    <property type="protein sequence ID" value="BBX03122.1"/>
    <property type="molecule type" value="Genomic_DNA"/>
</dbReference>
<name>A0AAD1M6Q7_9MYCO</name>
<proteinExistence type="predicted"/>
<keyword evidence="3" id="KW-1185">Reference proteome</keyword>
<dbReference type="Pfam" id="PF07858">
    <property type="entry name" value="LEH"/>
    <property type="match status" value="1"/>
</dbReference>
<dbReference type="KEGG" id="mmor:MMOR_40580"/>
<sequence>MPGIGSGNDRDAHSAYHATALHNRLGDMTDQASGVRTDIDNVRTVETFLYALQDQDFDTVDRSLADNIEWQNVGYPTIRGRQRIVGLMRRGEGRMGFEVKIHRIAAEGNAVLTERTDAMVFGPLRIQFWVCGVFEVHGGRITLWRDYFDTLDFLKGAVRGIAATVFPSLRATL</sequence>
<keyword evidence="2" id="KW-0378">Hydrolase</keyword>
<feature type="domain" description="Limonene-1,2-epoxide hydrolase" evidence="1">
    <location>
        <begin position="40"/>
        <end position="159"/>
    </location>
</feature>
<accession>A0AAD1M6Q7</accession>
<evidence type="ECO:0000313" key="2">
    <source>
        <dbReference type="EMBL" id="BBX03122.1"/>
    </source>
</evidence>
<dbReference type="Proteomes" id="UP000466681">
    <property type="component" value="Chromosome"/>
</dbReference>
<dbReference type="GO" id="GO:0016787">
    <property type="term" value="F:hydrolase activity"/>
    <property type="evidence" value="ECO:0007669"/>
    <property type="project" value="UniProtKB-KW"/>
</dbReference>